<evidence type="ECO:0000256" key="5">
    <source>
        <dbReference type="ARBA" id="ARBA00023136"/>
    </source>
</evidence>
<evidence type="ECO:0000313" key="7">
    <source>
        <dbReference type="EMBL" id="MFD1718576.1"/>
    </source>
</evidence>
<feature type="transmembrane region" description="Helical" evidence="6">
    <location>
        <begin position="9"/>
        <end position="35"/>
    </location>
</feature>
<dbReference type="InterPro" id="IPR030191">
    <property type="entry name" value="CodB"/>
</dbReference>
<dbReference type="Proteomes" id="UP001597277">
    <property type="component" value="Unassembled WGS sequence"/>
</dbReference>
<sequence length="461" mass="48939">MRQRNWSGFVLGAVCTTAGIATWSFVVGGSAASYLDAKMGTVAMLAGGLIGQMLVTLATVPSSTTYGIETVISTKPQLGSRGSYLGLFMQYCTALGWNSVLMLFFGRSVASVLIASGVADEGSRSAIATVTTVLGIVGVWWMVSRGAASLQRVGPVVAVGMCVIAVWLFYVLFSEYGLANILDAAPIAAWPDRLLNYTSVVELLIVSTWGWWSYMGGMVRMVDSGRKALLPSMLGLGVAWVVVAAVSLYAALMTGHADATVWAIEVAGTTGGVVVLVFIAFANLGSTLIGAYVASLGVSQVPWIGSRVRWKWIAAGVLAPMMLVTVFFSGPFSDNIDRFMAFVGLMIAPMVGIQIADWYVLRRLSSLRVSALYRHDRGSDYWYVAGFNPAGIIALVLGSVTYQLLLNPVTYEPRSELFKYLTASLPALAVGAVTYVVLSLVLPMSSRASSSTGEVAADRTA</sequence>
<evidence type="ECO:0000256" key="6">
    <source>
        <dbReference type="SAM" id="Phobius"/>
    </source>
</evidence>
<gene>
    <name evidence="7" type="ORF">ACFSE6_12080</name>
</gene>
<feature type="transmembrane region" description="Helical" evidence="6">
    <location>
        <begin position="339"/>
        <end position="360"/>
    </location>
</feature>
<dbReference type="RefSeq" id="WP_388007136.1">
    <property type="nucleotide sequence ID" value="NZ_JBHUEE010000006.1"/>
</dbReference>
<evidence type="ECO:0000256" key="4">
    <source>
        <dbReference type="ARBA" id="ARBA00022989"/>
    </source>
</evidence>
<feature type="transmembrane region" description="Helical" evidence="6">
    <location>
        <begin position="233"/>
        <end position="252"/>
    </location>
</feature>
<feature type="transmembrane region" description="Helical" evidence="6">
    <location>
        <begin position="417"/>
        <end position="442"/>
    </location>
</feature>
<evidence type="ECO:0000313" key="8">
    <source>
        <dbReference type="Proteomes" id="UP001597277"/>
    </source>
</evidence>
<feature type="transmembrane region" description="Helical" evidence="6">
    <location>
        <begin position="41"/>
        <end position="63"/>
    </location>
</feature>
<feature type="transmembrane region" description="Helical" evidence="6">
    <location>
        <begin position="84"/>
        <end position="105"/>
    </location>
</feature>
<feature type="transmembrane region" description="Helical" evidence="6">
    <location>
        <begin position="310"/>
        <end position="333"/>
    </location>
</feature>
<feature type="transmembrane region" description="Helical" evidence="6">
    <location>
        <begin position="272"/>
        <end position="298"/>
    </location>
</feature>
<dbReference type="PANTHER" id="PTHR30569">
    <property type="entry name" value="CYTOSINE TRANSPORTER CODB"/>
    <property type="match status" value="1"/>
</dbReference>
<comment type="similarity">
    <text evidence="2">Belongs to the purine-cytosine permease (2.A.39) family.</text>
</comment>
<feature type="transmembrane region" description="Helical" evidence="6">
    <location>
        <begin position="194"/>
        <end position="212"/>
    </location>
</feature>
<evidence type="ECO:0000256" key="1">
    <source>
        <dbReference type="ARBA" id="ARBA00004141"/>
    </source>
</evidence>
<reference evidence="8" key="1">
    <citation type="journal article" date="2019" name="Int. J. Syst. Evol. Microbiol.">
        <title>The Global Catalogue of Microorganisms (GCM) 10K type strain sequencing project: providing services to taxonomists for standard genome sequencing and annotation.</title>
        <authorList>
            <consortium name="The Broad Institute Genomics Platform"/>
            <consortium name="The Broad Institute Genome Sequencing Center for Infectious Disease"/>
            <person name="Wu L."/>
            <person name="Ma J."/>
        </authorList>
    </citation>
    <scope>NUCLEOTIDE SEQUENCE [LARGE SCALE GENOMIC DNA]</scope>
    <source>
        <strain evidence="8">JCM 17130</strain>
    </source>
</reference>
<name>A0ABW4L555_9MICO</name>
<feature type="transmembrane region" description="Helical" evidence="6">
    <location>
        <begin position="125"/>
        <end position="143"/>
    </location>
</feature>
<feature type="transmembrane region" description="Helical" evidence="6">
    <location>
        <begin position="155"/>
        <end position="174"/>
    </location>
</feature>
<comment type="caution">
    <text evidence="7">The sequence shown here is derived from an EMBL/GenBank/DDBJ whole genome shotgun (WGS) entry which is preliminary data.</text>
</comment>
<feature type="transmembrane region" description="Helical" evidence="6">
    <location>
        <begin position="381"/>
        <end position="405"/>
    </location>
</feature>
<keyword evidence="3 6" id="KW-0812">Transmembrane</keyword>
<dbReference type="InterPro" id="IPR001248">
    <property type="entry name" value="Pur-cyt_permease"/>
</dbReference>
<dbReference type="Pfam" id="PF02133">
    <property type="entry name" value="Transp_cyt_pur"/>
    <property type="match status" value="1"/>
</dbReference>
<accession>A0ABW4L555</accession>
<keyword evidence="8" id="KW-1185">Reference proteome</keyword>
<dbReference type="PANTHER" id="PTHR30569:SF0">
    <property type="entry name" value="CYTOSINE PERMEASE"/>
    <property type="match status" value="1"/>
</dbReference>
<organism evidence="7 8">
    <name type="scientific">Georgenia deserti</name>
    <dbReference type="NCBI Taxonomy" id="2093781"/>
    <lineage>
        <taxon>Bacteria</taxon>
        <taxon>Bacillati</taxon>
        <taxon>Actinomycetota</taxon>
        <taxon>Actinomycetes</taxon>
        <taxon>Micrococcales</taxon>
        <taxon>Bogoriellaceae</taxon>
        <taxon>Georgenia</taxon>
    </lineage>
</organism>
<dbReference type="EMBL" id="JBHUEE010000006">
    <property type="protein sequence ID" value="MFD1718576.1"/>
    <property type="molecule type" value="Genomic_DNA"/>
</dbReference>
<proteinExistence type="inferred from homology"/>
<dbReference type="Gene3D" id="1.10.4160.10">
    <property type="entry name" value="Hydantoin permease"/>
    <property type="match status" value="1"/>
</dbReference>
<evidence type="ECO:0000256" key="2">
    <source>
        <dbReference type="ARBA" id="ARBA00008974"/>
    </source>
</evidence>
<keyword evidence="4 6" id="KW-1133">Transmembrane helix</keyword>
<protein>
    <submittedName>
        <fullName evidence="7">Cytosine permease</fullName>
    </submittedName>
</protein>
<evidence type="ECO:0000256" key="3">
    <source>
        <dbReference type="ARBA" id="ARBA00022692"/>
    </source>
</evidence>
<comment type="subcellular location">
    <subcellularLocation>
        <location evidence="1">Membrane</location>
        <topology evidence="1">Multi-pass membrane protein</topology>
    </subcellularLocation>
</comment>
<keyword evidence="5 6" id="KW-0472">Membrane</keyword>